<evidence type="ECO:0000313" key="1">
    <source>
        <dbReference type="EMBL" id="KZS14745.1"/>
    </source>
</evidence>
<keyword evidence="2" id="KW-1185">Reference proteome</keyword>
<evidence type="ECO:0000313" key="2">
    <source>
        <dbReference type="Proteomes" id="UP000076858"/>
    </source>
</evidence>
<comment type="caution">
    <text evidence="1">The sequence shown here is derived from an EMBL/GenBank/DDBJ whole genome shotgun (WGS) entry which is preliminary data.</text>
</comment>
<dbReference type="AlphaFoldDB" id="A0A164Y0A3"/>
<dbReference type="Proteomes" id="UP000076858">
    <property type="component" value="Unassembled WGS sequence"/>
</dbReference>
<accession>A0A164Y0A3</accession>
<gene>
    <name evidence="1" type="ORF">APZ42_020128</name>
</gene>
<dbReference type="EMBL" id="LRGB01000944">
    <property type="protein sequence ID" value="KZS14745.1"/>
    <property type="molecule type" value="Genomic_DNA"/>
</dbReference>
<protein>
    <submittedName>
        <fullName evidence="1">Uncharacterized protein</fullName>
    </submittedName>
</protein>
<reference evidence="1 2" key="1">
    <citation type="submission" date="2016-03" db="EMBL/GenBank/DDBJ databases">
        <title>EvidentialGene: Evidence-directed Construction of Genes on Genomes.</title>
        <authorList>
            <person name="Gilbert D.G."/>
            <person name="Choi J.-H."/>
            <person name="Mockaitis K."/>
            <person name="Colbourne J."/>
            <person name="Pfrender M."/>
        </authorList>
    </citation>
    <scope>NUCLEOTIDE SEQUENCE [LARGE SCALE GENOMIC DNA]</scope>
    <source>
        <strain evidence="1 2">Xinb3</strain>
        <tissue evidence="1">Complete organism</tissue>
    </source>
</reference>
<name>A0A164Y0A3_9CRUS</name>
<organism evidence="1 2">
    <name type="scientific">Daphnia magna</name>
    <dbReference type="NCBI Taxonomy" id="35525"/>
    <lineage>
        <taxon>Eukaryota</taxon>
        <taxon>Metazoa</taxon>
        <taxon>Ecdysozoa</taxon>
        <taxon>Arthropoda</taxon>
        <taxon>Crustacea</taxon>
        <taxon>Branchiopoda</taxon>
        <taxon>Diplostraca</taxon>
        <taxon>Cladocera</taxon>
        <taxon>Anomopoda</taxon>
        <taxon>Daphniidae</taxon>
        <taxon>Daphnia</taxon>
    </lineage>
</organism>
<proteinExistence type="predicted"/>
<sequence>MIELAKQVHMLYFELALRYPIEFQHMFTICVIPTFKRRHAVECTLNSSYVRTNVIIRSSPSLPSRAFKIPVTLCKRSAYFAWPVSCIRAHFVEATALRFHPYQSSVELPLAPVNFLTWPVWLWKHFHAVGL</sequence>